<evidence type="ECO:0000256" key="1">
    <source>
        <dbReference type="ARBA" id="ARBA00001954"/>
    </source>
</evidence>
<sequence>MSSHVDGGRHSAGEALADTGGHPCGRHWAVADGGEGGQPYFLFADRGLWAGDRGACAAEHILQRECRADRRDARGRGALLPGHRNRCSSDWGATGSQTCRRGDSVSMTPDIAIDLSGQAERFAQDGYLILRGAAAGLSEFQALRDEVQRYGRRFTAAFDLDSDSWLESIGEEDLGTFYRGLRYLPSLTRLAACDAFLNLAKQLGLGFPVVMHCYNLRMDRPQADRHLFRWHQDSTYLLGSHNAVTAWIPLGRVGPGLGSIEVVPGSHRAGLRPFIATRPDVMDKNAALSPADLALEREPEGGIEVEAEAGDIVVFSQLLLHRSTPNRSRCIRWTVQARFADLDEAGFREAGFPMGDATTIFRSPYLAKFHH</sequence>
<dbReference type="PANTHER" id="PTHR20883">
    <property type="entry name" value="PHYTANOYL-COA DIOXYGENASE DOMAIN CONTAINING 1"/>
    <property type="match status" value="1"/>
</dbReference>
<dbReference type="Proteomes" id="UP000005667">
    <property type="component" value="Plasmid AZO_p6"/>
</dbReference>
<keyword evidence="2" id="KW-0560">Oxidoreductase</keyword>
<name>G7ZJ18_AZOL4</name>
<dbReference type="Gene3D" id="2.60.120.620">
    <property type="entry name" value="q2cbj1_9rhob like domain"/>
    <property type="match status" value="1"/>
</dbReference>
<dbReference type="OrthoDB" id="547161at2"/>
<keyword evidence="3" id="KW-1185">Reference proteome</keyword>
<dbReference type="SUPFAM" id="SSF51197">
    <property type="entry name" value="Clavaminate synthase-like"/>
    <property type="match status" value="1"/>
</dbReference>
<comment type="cofactor">
    <cofactor evidence="1">
        <name>Fe(2+)</name>
        <dbReference type="ChEBI" id="CHEBI:29033"/>
    </cofactor>
</comment>
<gene>
    <name evidence="2" type="ordered locus">AZOLI_p60128</name>
</gene>
<dbReference type="EMBL" id="FQ311874">
    <property type="protein sequence ID" value="CBS91543.1"/>
    <property type="molecule type" value="Genomic_DNA"/>
</dbReference>
<dbReference type="AlphaFoldDB" id="G7ZJ18"/>
<accession>G7ZJ18</accession>
<geneLocation type="plasmid" evidence="2 3">
    <name>AZO_p6</name>
</geneLocation>
<dbReference type="GO" id="GO:0005506">
    <property type="term" value="F:iron ion binding"/>
    <property type="evidence" value="ECO:0007669"/>
    <property type="project" value="UniProtKB-ARBA"/>
</dbReference>
<evidence type="ECO:0000313" key="2">
    <source>
        <dbReference type="EMBL" id="CBS91543.1"/>
    </source>
</evidence>
<evidence type="ECO:0000313" key="3">
    <source>
        <dbReference type="Proteomes" id="UP000005667"/>
    </source>
</evidence>
<keyword evidence="2" id="KW-0223">Dioxygenase</keyword>
<dbReference type="HOGENOM" id="CLU_745244_0_0_5"/>
<dbReference type="PANTHER" id="PTHR20883:SF48">
    <property type="entry name" value="ECTOINE DIOXYGENASE"/>
    <property type="match status" value="1"/>
</dbReference>
<keyword evidence="2" id="KW-0614">Plasmid</keyword>
<dbReference type="InterPro" id="IPR008775">
    <property type="entry name" value="Phytyl_CoA_dOase-like"/>
</dbReference>
<reference evidence="3" key="1">
    <citation type="journal article" date="2011" name="PLoS Genet.">
        <title>Azospirillum genomes reveal transition of bacteria from aquatic to terrestrial environments.</title>
        <authorList>
            <person name="Wisniewski-Dye F."/>
            <person name="Borziak K."/>
            <person name="Khalsa-Moyers G."/>
            <person name="Alexandre G."/>
            <person name="Sukharnikov L.O."/>
            <person name="Wuichet K."/>
            <person name="Hurst G.B."/>
            <person name="McDonald W.H."/>
            <person name="Robertson J.S."/>
            <person name="Barbe V."/>
            <person name="Calteau A."/>
            <person name="Rouy Z."/>
            <person name="Mangenot S."/>
            <person name="Prigent-Combaret C."/>
            <person name="Normand P."/>
            <person name="Boyer M."/>
            <person name="Siguier P."/>
            <person name="Dessaux Y."/>
            <person name="Elmerich C."/>
            <person name="Condemine G."/>
            <person name="Krishnen G."/>
            <person name="Kennedy I."/>
            <person name="Paterson A.H."/>
            <person name="Gonzalez V."/>
            <person name="Mavingui P."/>
            <person name="Zhulin I.B."/>
        </authorList>
    </citation>
    <scope>NUCLEOTIDE SEQUENCE [LARGE SCALE GENOMIC DNA]</scope>
    <source>
        <strain evidence="3">4B</strain>
    </source>
</reference>
<organism evidence="2 3">
    <name type="scientific">Azospirillum lipoferum (strain 4B)</name>
    <dbReference type="NCBI Taxonomy" id="862719"/>
    <lineage>
        <taxon>Bacteria</taxon>
        <taxon>Pseudomonadati</taxon>
        <taxon>Pseudomonadota</taxon>
        <taxon>Alphaproteobacteria</taxon>
        <taxon>Rhodospirillales</taxon>
        <taxon>Azospirillaceae</taxon>
        <taxon>Azospirillum</taxon>
    </lineage>
</organism>
<proteinExistence type="predicted"/>
<dbReference type="KEGG" id="ali:AZOLI_p60128"/>
<dbReference type="GO" id="GO:0016706">
    <property type="term" value="F:2-oxoglutarate-dependent dioxygenase activity"/>
    <property type="evidence" value="ECO:0007669"/>
    <property type="project" value="UniProtKB-ARBA"/>
</dbReference>
<protein>
    <submittedName>
        <fullName evidence="2">Phytanoyl-CoA dioxygenase</fullName>
    </submittedName>
</protein>
<dbReference type="Pfam" id="PF05721">
    <property type="entry name" value="PhyH"/>
    <property type="match status" value="1"/>
</dbReference>